<name>A0A1H5MRI9_9ACTN</name>
<accession>A0A1H5MRI9</accession>
<evidence type="ECO:0000313" key="2">
    <source>
        <dbReference type="EMBL" id="SEE90988.1"/>
    </source>
</evidence>
<reference evidence="3" key="1">
    <citation type="submission" date="2016-10" db="EMBL/GenBank/DDBJ databases">
        <authorList>
            <person name="Varghese N."/>
            <person name="Submissions S."/>
        </authorList>
    </citation>
    <scope>NUCLEOTIDE SEQUENCE [LARGE SCALE GENOMIC DNA]</scope>
    <source>
        <strain evidence="3">DSM 45237</strain>
    </source>
</reference>
<dbReference type="AlphaFoldDB" id="A0A1H5MRI9"/>
<dbReference type="EMBL" id="FNUC01000003">
    <property type="protein sequence ID" value="SEE90988.1"/>
    <property type="molecule type" value="Genomic_DNA"/>
</dbReference>
<keyword evidence="1" id="KW-1133">Transmembrane helix</keyword>
<proteinExistence type="predicted"/>
<dbReference type="STRING" id="561176.SAMN04488561_3306"/>
<protein>
    <submittedName>
        <fullName evidence="2">Uncharacterized protein</fullName>
    </submittedName>
</protein>
<evidence type="ECO:0000256" key="1">
    <source>
        <dbReference type="SAM" id="Phobius"/>
    </source>
</evidence>
<gene>
    <name evidence="2" type="ORF">SAMN04488561_3306</name>
</gene>
<feature type="transmembrane region" description="Helical" evidence="1">
    <location>
        <begin position="15"/>
        <end position="34"/>
    </location>
</feature>
<evidence type="ECO:0000313" key="3">
    <source>
        <dbReference type="Proteomes" id="UP000181980"/>
    </source>
</evidence>
<organism evidence="2 3">
    <name type="scientific">Jiangella alba</name>
    <dbReference type="NCBI Taxonomy" id="561176"/>
    <lineage>
        <taxon>Bacteria</taxon>
        <taxon>Bacillati</taxon>
        <taxon>Actinomycetota</taxon>
        <taxon>Actinomycetes</taxon>
        <taxon>Jiangellales</taxon>
        <taxon>Jiangellaceae</taxon>
        <taxon>Jiangella</taxon>
    </lineage>
</organism>
<keyword evidence="3" id="KW-1185">Reference proteome</keyword>
<sequence>MTDTVIRVSMAVGELAVILGVSLLLGLLLGVLATRRR</sequence>
<dbReference type="Proteomes" id="UP000181980">
    <property type="component" value="Unassembled WGS sequence"/>
</dbReference>
<keyword evidence="1" id="KW-0812">Transmembrane</keyword>
<keyword evidence="1" id="KW-0472">Membrane</keyword>